<keyword evidence="3 9" id="KW-0862">Zinc</keyword>
<evidence type="ECO:0000256" key="2">
    <source>
        <dbReference type="ARBA" id="ARBA00022771"/>
    </source>
</evidence>
<gene>
    <name evidence="12" type="ORF">J5N97_010545</name>
</gene>
<feature type="compositionally biased region" description="Low complexity" evidence="10">
    <location>
        <begin position="14"/>
        <end position="24"/>
    </location>
</feature>
<dbReference type="InterPro" id="IPR045174">
    <property type="entry name" value="Dof"/>
</dbReference>
<dbReference type="GO" id="GO:0003700">
    <property type="term" value="F:DNA-binding transcription factor activity"/>
    <property type="evidence" value="ECO:0007669"/>
    <property type="project" value="UniProtKB-UniRule"/>
</dbReference>
<protein>
    <recommendedName>
        <fullName evidence="9">Dof zinc finger protein</fullName>
    </recommendedName>
</protein>
<feature type="compositionally biased region" description="Polar residues" evidence="10">
    <location>
        <begin position="1"/>
        <end position="11"/>
    </location>
</feature>
<evidence type="ECO:0000256" key="7">
    <source>
        <dbReference type="ARBA" id="ARBA00023242"/>
    </source>
</evidence>
<dbReference type="Proteomes" id="UP001085076">
    <property type="component" value="Miscellaneous, Linkage group lg02"/>
</dbReference>
<dbReference type="PANTHER" id="PTHR31992">
    <property type="entry name" value="DOF ZINC FINGER PROTEIN DOF1.4-RELATED"/>
    <property type="match status" value="1"/>
</dbReference>
<evidence type="ECO:0000256" key="4">
    <source>
        <dbReference type="ARBA" id="ARBA00023015"/>
    </source>
</evidence>
<name>A0A9D5HMI6_9LILI</name>
<evidence type="ECO:0000256" key="6">
    <source>
        <dbReference type="ARBA" id="ARBA00023163"/>
    </source>
</evidence>
<feature type="region of interest" description="Disordered" evidence="10">
    <location>
        <begin position="78"/>
        <end position="106"/>
    </location>
</feature>
<evidence type="ECO:0000256" key="10">
    <source>
        <dbReference type="SAM" id="MobiDB-lite"/>
    </source>
</evidence>
<evidence type="ECO:0000256" key="1">
    <source>
        <dbReference type="ARBA" id="ARBA00022723"/>
    </source>
</evidence>
<dbReference type="GO" id="GO:0003677">
    <property type="term" value="F:DNA binding"/>
    <property type="evidence" value="ECO:0007669"/>
    <property type="project" value="UniProtKB-UniRule"/>
</dbReference>
<dbReference type="InterPro" id="IPR003851">
    <property type="entry name" value="Znf_Dof"/>
</dbReference>
<feature type="domain" description="Dof-type" evidence="11">
    <location>
        <begin position="33"/>
        <end position="87"/>
    </location>
</feature>
<sequence>MASEDSQSSGGRKTITSSTTTTTTPLRPPEQNLKCPRCDSPNTKFCYYNNYSLTQPRHFCKTCRRYWTKGGALRNVPVGGGCRKAKKTKSSSGTSSSSRLPSDFSDTVTEPGAGLRFFNGQLAPASADFQLGVLPFSRLQSPSFNNNNNNNQLISFGEFSSAGASASSYPFPSTVGGVYGETSITPSSIASSIESLSSINQDLHWKLQQQRLAMLFGGEAHKDHQTTHVPSLPTPLLDSQPEPVPPFQVQGNSNKSCTVLGMHIWLLL</sequence>
<comment type="function">
    <text evidence="9">Transcription factor that binds specifically to a 5'-AA[AG]G-3' consensus core sequence.</text>
</comment>
<organism evidence="12 13">
    <name type="scientific">Dioscorea zingiberensis</name>
    <dbReference type="NCBI Taxonomy" id="325984"/>
    <lineage>
        <taxon>Eukaryota</taxon>
        <taxon>Viridiplantae</taxon>
        <taxon>Streptophyta</taxon>
        <taxon>Embryophyta</taxon>
        <taxon>Tracheophyta</taxon>
        <taxon>Spermatophyta</taxon>
        <taxon>Magnoliopsida</taxon>
        <taxon>Liliopsida</taxon>
        <taxon>Dioscoreales</taxon>
        <taxon>Dioscoreaceae</taxon>
        <taxon>Dioscorea</taxon>
    </lineage>
</organism>
<reference evidence="12" key="2">
    <citation type="journal article" date="2022" name="Hortic Res">
        <title>The genome of Dioscorea zingiberensis sheds light on the biosynthesis, origin and evolution of the medicinally important diosgenin saponins.</title>
        <authorList>
            <person name="Li Y."/>
            <person name="Tan C."/>
            <person name="Li Z."/>
            <person name="Guo J."/>
            <person name="Li S."/>
            <person name="Chen X."/>
            <person name="Wang C."/>
            <person name="Dai X."/>
            <person name="Yang H."/>
            <person name="Song W."/>
            <person name="Hou L."/>
            <person name="Xu J."/>
            <person name="Tong Z."/>
            <person name="Xu A."/>
            <person name="Yuan X."/>
            <person name="Wang W."/>
            <person name="Yang Q."/>
            <person name="Chen L."/>
            <person name="Sun Z."/>
            <person name="Wang K."/>
            <person name="Pan B."/>
            <person name="Chen J."/>
            <person name="Bao Y."/>
            <person name="Liu F."/>
            <person name="Qi X."/>
            <person name="Gang D.R."/>
            <person name="Wen J."/>
            <person name="Li J."/>
        </authorList>
    </citation>
    <scope>NUCLEOTIDE SEQUENCE</scope>
    <source>
        <strain evidence="12">Dzin_1.0</strain>
    </source>
</reference>
<keyword evidence="1 9" id="KW-0479">Metal-binding</keyword>
<evidence type="ECO:0000313" key="13">
    <source>
        <dbReference type="Proteomes" id="UP001085076"/>
    </source>
</evidence>
<feature type="region of interest" description="Disordered" evidence="10">
    <location>
        <begin position="1"/>
        <end position="35"/>
    </location>
</feature>
<dbReference type="AlphaFoldDB" id="A0A9D5HMI6"/>
<dbReference type="EMBL" id="JAGGNH010000002">
    <property type="protein sequence ID" value="KAJ0982290.1"/>
    <property type="molecule type" value="Genomic_DNA"/>
</dbReference>
<keyword evidence="5 8" id="KW-0238">DNA-binding</keyword>
<comment type="caution">
    <text evidence="12">The sequence shown here is derived from an EMBL/GenBank/DDBJ whole genome shotgun (WGS) entry which is preliminary data.</text>
</comment>
<proteinExistence type="predicted"/>
<dbReference type="OrthoDB" id="1927254at2759"/>
<evidence type="ECO:0000259" key="11">
    <source>
        <dbReference type="PROSITE" id="PS50884"/>
    </source>
</evidence>
<feature type="compositionally biased region" description="Low complexity" evidence="10">
    <location>
        <begin position="90"/>
        <end position="105"/>
    </location>
</feature>
<dbReference type="PROSITE" id="PS50884">
    <property type="entry name" value="ZF_DOF_2"/>
    <property type="match status" value="1"/>
</dbReference>
<reference evidence="12" key="1">
    <citation type="submission" date="2021-03" db="EMBL/GenBank/DDBJ databases">
        <authorList>
            <person name="Li Z."/>
            <person name="Yang C."/>
        </authorList>
    </citation>
    <scope>NUCLEOTIDE SEQUENCE</scope>
    <source>
        <strain evidence="12">Dzin_1.0</strain>
        <tissue evidence="12">Leaf</tissue>
    </source>
</reference>
<comment type="subcellular location">
    <subcellularLocation>
        <location evidence="8 9">Nucleus</location>
    </subcellularLocation>
</comment>
<accession>A0A9D5HMI6</accession>
<dbReference type="PROSITE" id="PS01361">
    <property type="entry name" value="ZF_DOF_1"/>
    <property type="match status" value="1"/>
</dbReference>
<evidence type="ECO:0000313" key="12">
    <source>
        <dbReference type="EMBL" id="KAJ0982290.1"/>
    </source>
</evidence>
<keyword evidence="7 8" id="KW-0539">Nucleus</keyword>
<dbReference type="GO" id="GO:0008270">
    <property type="term" value="F:zinc ion binding"/>
    <property type="evidence" value="ECO:0007669"/>
    <property type="project" value="UniProtKB-KW"/>
</dbReference>
<keyword evidence="13" id="KW-1185">Reference proteome</keyword>
<evidence type="ECO:0000256" key="5">
    <source>
        <dbReference type="ARBA" id="ARBA00023125"/>
    </source>
</evidence>
<keyword evidence="6 9" id="KW-0804">Transcription</keyword>
<dbReference type="Pfam" id="PF02701">
    <property type="entry name" value="Zn_ribbon_Dof"/>
    <property type="match status" value="1"/>
</dbReference>
<dbReference type="GO" id="GO:0005634">
    <property type="term" value="C:nucleus"/>
    <property type="evidence" value="ECO:0007669"/>
    <property type="project" value="UniProtKB-SubCell"/>
</dbReference>
<evidence type="ECO:0000256" key="3">
    <source>
        <dbReference type="ARBA" id="ARBA00022833"/>
    </source>
</evidence>
<evidence type="ECO:0000256" key="9">
    <source>
        <dbReference type="RuleBase" id="RU369094"/>
    </source>
</evidence>
<evidence type="ECO:0000256" key="8">
    <source>
        <dbReference type="PROSITE-ProRule" id="PRU00071"/>
    </source>
</evidence>
<keyword evidence="4 9" id="KW-0805">Transcription regulation</keyword>
<keyword evidence="2 8" id="KW-0863">Zinc-finger</keyword>